<sequence length="102" mass="11063">MITLHFEGKDAFTNLEGERPPTDIYDIVDEDGASLGEVLVKPKQEETLLLVVVNTEGGPGSLGPSTVRQLLRQLKKFYPKATKIAGLRTSGASPERNIEVGI</sequence>
<accession>A0A0F9PBC6</accession>
<name>A0A0F9PBC6_9ZZZZ</name>
<comment type="caution">
    <text evidence="1">The sequence shown here is derived from an EMBL/GenBank/DDBJ whole genome shotgun (WGS) entry which is preliminary data.</text>
</comment>
<dbReference type="EMBL" id="LAZR01002638">
    <property type="protein sequence ID" value="KKN27419.1"/>
    <property type="molecule type" value="Genomic_DNA"/>
</dbReference>
<reference evidence="1" key="1">
    <citation type="journal article" date="2015" name="Nature">
        <title>Complex archaea that bridge the gap between prokaryotes and eukaryotes.</title>
        <authorList>
            <person name="Spang A."/>
            <person name="Saw J.H."/>
            <person name="Jorgensen S.L."/>
            <person name="Zaremba-Niedzwiedzka K."/>
            <person name="Martijn J."/>
            <person name="Lind A.E."/>
            <person name="van Eijk R."/>
            <person name="Schleper C."/>
            <person name="Guy L."/>
            <person name="Ettema T.J."/>
        </authorList>
    </citation>
    <scope>NUCLEOTIDE SEQUENCE</scope>
</reference>
<dbReference type="AlphaFoldDB" id="A0A0F9PBC6"/>
<protein>
    <submittedName>
        <fullName evidence="1">Uncharacterized protein</fullName>
    </submittedName>
</protein>
<proteinExistence type="predicted"/>
<evidence type="ECO:0000313" key="1">
    <source>
        <dbReference type="EMBL" id="KKN27419.1"/>
    </source>
</evidence>
<gene>
    <name evidence="1" type="ORF">LCGC14_0864710</name>
</gene>
<organism evidence="1">
    <name type="scientific">marine sediment metagenome</name>
    <dbReference type="NCBI Taxonomy" id="412755"/>
    <lineage>
        <taxon>unclassified sequences</taxon>
        <taxon>metagenomes</taxon>
        <taxon>ecological metagenomes</taxon>
    </lineage>
</organism>